<gene>
    <name evidence="2" type="ORF">GCM10017772_06990</name>
</gene>
<dbReference type="Pfam" id="PF14243">
    <property type="entry name" value="R2K_3"/>
    <property type="match status" value="1"/>
</dbReference>
<keyword evidence="3" id="KW-1185">Reference proteome</keyword>
<comment type="caution">
    <text evidence="2">The sequence shown here is derived from an EMBL/GenBank/DDBJ whole genome shotgun (WGS) entry which is preliminary data.</text>
</comment>
<reference evidence="2" key="1">
    <citation type="journal article" date="2014" name="Int. J. Syst. Evol. Microbiol.">
        <title>Complete genome sequence of Corynebacterium casei LMG S-19264T (=DSM 44701T), isolated from a smear-ripened cheese.</title>
        <authorList>
            <consortium name="US DOE Joint Genome Institute (JGI-PGF)"/>
            <person name="Walter F."/>
            <person name="Albersmeier A."/>
            <person name="Kalinowski J."/>
            <person name="Ruckert C."/>
        </authorList>
    </citation>
    <scope>NUCLEOTIDE SEQUENCE</scope>
    <source>
        <strain evidence="2">CGMCC 4.7398</strain>
    </source>
</reference>
<dbReference type="EMBL" id="BNAS01000001">
    <property type="protein sequence ID" value="GHH66639.1"/>
    <property type="molecule type" value="Genomic_DNA"/>
</dbReference>
<name>A0A919FIS9_9MICO</name>
<evidence type="ECO:0000259" key="1">
    <source>
        <dbReference type="Pfam" id="PF14243"/>
    </source>
</evidence>
<dbReference type="InterPro" id="IPR025643">
    <property type="entry name" value="R2K_3"/>
</dbReference>
<accession>A0A919FIS9</accession>
<dbReference type="AlphaFoldDB" id="A0A919FIS9"/>
<dbReference type="RefSeq" id="WP_189667849.1">
    <property type="nucleotide sequence ID" value="NZ_BNAS01000001.1"/>
</dbReference>
<protein>
    <recommendedName>
        <fullName evidence="1">ATP-grasp domain-containing protein</fullName>
    </recommendedName>
</protein>
<reference evidence="2" key="2">
    <citation type="submission" date="2020-09" db="EMBL/GenBank/DDBJ databases">
        <authorList>
            <person name="Sun Q."/>
            <person name="Zhou Y."/>
        </authorList>
    </citation>
    <scope>NUCLEOTIDE SEQUENCE</scope>
    <source>
        <strain evidence="2">CGMCC 4.7398</strain>
    </source>
</reference>
<sequence length="305" mass="32472">MDTPLLLVPSDPLTPRVPDEHFEREADAARQAGLDVAIVDHDAILAGDVRAAVRRVPMADGGQTAWYRGWMLPSAAYSLLATELGARGVRLLTGPAAYRAAHELPGWYGMFADLTPASVWLPWKAGRAPTTADVSALAEALGGGAGVVKDYVKSRKHEWHEACFVADLADTAATTRVIARMVELQGDDLAGGIVVRAFEQFAPDAGGGRTQEVRVWWVEGSAVLTTPHPDAPSGTAGEVPSEVYEAVGMSVRALGALFVTTDLALRSDGVWRVIEVGDGQVSDLPANQDPARLMMALMRASPIRE</sequence>
<dbReference type="Proteomes" id="UP000627369">
    <property type="component" value="Unassembled WGS sequence"/>
</dbReference>
<feature type="domain" description="ATP-grasp" evidence="1">
    <location>
        <begin position="141"/>
        <end position="297"/>
    </location>
</feature>
<evidence type="ECO:0000313" key="3">
    <source>
        <dbReference type="Proteomes" id="UP000627369"/>
    </source>
</evidence>
<organism evidence="2 3">
    <name type="scientific">Promicromonospora soli</name>
    <dbReference type="NCBI Taxonomy" id="2035533"/>
    <lineage>
        <taxon>Bacteria</taxon>
        <taxon>Bacillati</taxon>
        <taxon>Actinomycetota</taxon>
        <taxon>Actinomycetes</taxon>
        <taxon>Micrococcales</taxon>
        <taxon>Promicromonosporaceae</taxon>
        <taxon>Promicromonospora</taxon>
    </lineage>
</organism>
<proteinExistence type="predicted"/>
<evidence type="ECO:0000313" key="2">
    <source>
        <dbReference type="EMBL" id="GHH66639.1"/>
    </source>
</evidence>